<evidence type="ECO:0000313" key="3">
    <source>
        <dbReference type="Proteomes" id="UP000187203"/>
    </source>
</evidence>
<proteinExistence type="predicted"/>
<sequence length="125" mass="14039">MEVQAVNPMEFDSCFLNPHRFGKPPSSAAMIKNRKRKSDDDQEIMVFKKLKALTELIEKPEIAVQKQQLVDEETEAVELKGFSAAIDEANNPVVQKQPIKEETVLKSKPSGKESPPYLQVATSRV</sequence>
<feature type="region of interest" description="Disordered" evidence="1">
    <location>
        <begin position="98"/>
        <end position="125"/>
    </location>
</feature>
<dbReference type="EMBL" id="AWUE01011960">
    <property type="protein sequence ID" value="OMP10261.1"/>
    <property type="molecule type" value="Genomic_DNA"/>
</dbReference>
<reference evidence="3" key="1">
    <citation type="submission" date="2013-09" db="EMBL/GenBank/DDBJ databases">
        <title>Corchorus olitorius genome sequencing.</title>
        <authorList>
            <person name="Alam M."/>
            <person name="Haque M.S."/>
            <person name="Islam M.S."/>
            <person name="Emdad E.M."/>
            <person name="Islam M.M."/>
            <person name="Ahmed B."/>
            <person name="Halim A."/>
            <person name="Hossen Q.M.M."/>
            <person name="Hossain M.Z."/>
            <person name="Ahmed R."/>
            <person name="Khan M.M."/>
            <person name="Islam R."/>
            <person name="Rashid M.M."/>
            <person name="Khan S.A."/>
            <person name="Rahman M.S."/>
            <person name="Alam M."/>
            <person name="Yahiya A.S."/>
            <person name="Khan M.S."/>
            <person name="Azam M.S."/>
            <person name="Haque T."/>
            <person name="Lashkar M.Z.H."/>
            <person name="Akhand A.I."/>
            <person name="Morshed G."/>
            <person name="Roy S."/>
            <person name="Uddin K.S."/>
            <person name="Rabeya T."/>
            <person name="Hossain A.S."/>
            <person name="Chowdhury A."/>
            <person name="Snigdha A.R."/>
            <person name="Mortoza M.S."/>
            <person name="Matin S.A."/>
            <person name="Hoque S.M.E."/>
            <person name="Islam M.K."/>
            <person name="Roy D.K."/>
            <person name="Haider R."/>
            <person name="Moosa M.M."/>
            <person name="Elias S.M."/>
            <person name="Hasan A.M."/>
            <person name="Jahan S."/>
            <person name="Shafiuddin M."/>
            <person name="Mahmood N."/>
            <person name="Shommy N.S."/>
        </authorList>
    </citation>
    <scope>NUCLEOTIDE SEQUENCE [LARGE SCALE GENOMIC DNA]</scope>
    <source>
        <strain evidence="3">cv. O-4</strain>
    </source>
</reference>
<gene>
    <name evidence="2" type="ORF">COLO4_04670</name>
</gene>
<name>A0A1R3KT38_9ROSI</name>
<protein>
    <submittedName>
        <fullName evidence="2">Variant surface glycoprotein (VSG, atypical)</fullName>
    </submittedName>
</protein>
<organism evidence="2 3">
    <name type="scientific">Corchorus olitorius</name>
    <dbReference type="NCBI Taxonomy" id="93759"/>
    <lineage>
        <taxon>Eukaryota</taxon>
        <taxon>Viridiplantae</taxon>
        <taxon>Streptophyta</taxon>
        <taxon>Embryophyta</taxon>
        <taxon>Tracheophyta</taxon>
        <taxon>Spermatophyta</taxon>
        <taxon>Magnoliopsida</taxon>
        <taxon>eudicotyledons</taxon>
        <taxon>Gunneridae</taxon>
        <taxon>Pentapetalae</taxon>
        <taxon>rosids</taxon>
        <taxon>malvids</taxon>
        <taxon>Malvales</taxon>
        <taxon>Malvaceae</taxon>
        <taxon>Grewioideae</taxon>
        <taxon>Apeibeae</taxon>
        <taxon>Corchorus</taxon>
    </lineage>
</organism>
<accession>A0A1R3KT38</accession>
<evidence type="ECO:0000256" key="1">
    <source>
        <dbReference type="SAM" id="MobiDB-lite"/>
    </source>
</evidence>
<evidence type="ECO:0000313" key="2">
    <source>
        <dbReference type="EMBL" id="OMP10261.1"/>
    </source>
</evidence>
<comment type="caution">
    <text evidence="2">The sequence shown here is derived from an EMBL/GenBank/DDBJ whole genome shotgun (WGS) entry which is preliminary data.</text>
</comment>
<keyword evidence="3" id="KW-1185">Reference proteome</keyword>
<dbReference type="AlphaFoldDB" id="A0A1R3KT38"/>
<dbReference type="Proteomes" id="UP000187203">
    <property type="component" value="Unassembled WGS sequence"/>
</dbReference>